<keyword evidence="4 8" id="KW-0999">Mitochondrion inner membrane</keyword>
<feature type="binding site" evidence="9">
    <location>
        <position position="134"/>
    </location>
    <ligand>
        <name>Cu cation</name>
        <dbReference type="ChEBI" id="CHEBI:23378"/>
    </ligand>
</feature>
<comment type="similarity">
    <text evidence="2 8">Belongs to the SCO1/2 family.</text>
</comment>
<feature type="binding site" evidence="9">
    <location>
        <position position="130"/>
    </location>
    <ligand>
        <name>Cu cation</name>
        <dbReference type="ChEBI" id="CHEBI:23378"/>
    </ligand>
</feature>
<dbReference type="Proteomes" id="UP000268162">
    <property type="component" value="Unassembled WGS sequence"/>
</dbReference>
<feature type="region of interest" description="Disordered" evidence="11">
    <location>
        <begin position="18"/>
        <end position="49"/>
    </location>
</feature>
<dbReference type="PANTHER" id="PTHR12151">
    <property type="entry name" value="ELECTRON TRANSPORT PROTIN SCO1/SENC FAMILY MEMBER"/>
    <property type="match status" value="1"/>
</dbReference>
<protein>
    <submittedName>
        <fullName evidence="13">SCO1/SenC-domain-containing protein</fullName>
    </submittedName>
</protein>
<evidence type="ECO:0000256" key="10">
    <source>
        <dbReference type="PIRSR" id="PIRSR603782-2"/>
    </source>
</evidence>
<proteinExistence type="inferred from homology"/>
<dbReference type="GO" id="GO:0016531">
    <property type="term" value="F:copper chaperone activity"/>
    <property type="evidence" value="ECO:0007669"/>
    <property type="project" value="InterPro"/>
</dbReference>
<evidence type="ECO:0000313" key="14">
    <source>
        <dbReference type="Proteomes" id="UP000268162"/>
    </source>
</evidence>
<keyword evidence="6 8" id="KW-0496">Mitochondrion</keyword>
<sequence length="274" mass="30529">MFHSAPTKSAALPLHRLATPFSSGGAGQTRRAYSTTGPVHEGREKERSHLGPFSPTAALVFLLTGAGLYGYLRYEKERISQTKAQLKADEVAGKPRIGGPFTLIDQNGRSVTNQDFRGRFMLVYFGFTHCPDICPEELDKMGEVLDLLDQDATPDEAHNPVAPIFVTCDPQRDGVPEIREYVKEFHPRLVGLTGSFDAINQVARAYRVYFSKPPAAQPDEDYLVDHSIFFYLMDPRGEFVDAYGREREAEDVYKSIKKHMLEEAQNAPASASKA</sequence>
<dbReference type="Pfam" id="PF02630">
    <property type="entry name" value="SCO1-SenC"/>
    <property type="match status" value="1"/>
</dbReference>
<dbReference type="GO" id="GO:0005743">
    <property type="term" value="C:mitochondrial inner membrane"/>
    <property type="evidence" value="ECO:0007669"/>
    <property type="project" value="UniProtKB-SubCell"/>
</dbReference>
<evidence type="ECO:0000256" key="2">
    <source>
        <dbReference type="ARBA" id="ARBA00010996"/>
    </source>
</evidence>
<dbReference type="EMBL" id="ML002609">
    <property type="protein sequence ID" value="RKP36700.1"/>
    <property type="molecule type" value="Genomic_DNA"/>
</dbReference>
<feature type="disulfide bond" description="Redox-active" evidence="10">
    <location>
        <begin position="130"/>
        <end position="134"/>
    </location>
</feature>
<evidence type="ECO:0000313" key="13">
    <source>
        <dbReference type="EMBL" id="RKP36700.1"/>
    </source>
</evidence>
<accession>A0A4P9ZVN8</accession>
<dbReference type="InterPro" id="IPR003782">
    <property type="entry name" value="SCO1/SenC"/>
</dbReference>
<gene>
    <name evidence="13" type="ORF">BJ085DRAFT_18384</name>
</gene>
<dbReference type="STRING" id="215637.A0A4P9ZVN8"/>
<feature type="transmembrane region" description="Helical" evidence="12">
    <location>
        <begin position="53"/>
        <end position="72"/>
    </location>
</feature>
<dbReference type="Gene3D" id="3.40.30.10">
    <property type="entry name" value="Glutaredoxin"/>
    <property type="match status" value="1"/>
</dbReference>
<name>A0A4P9ZVN8_9FUNG</name>
<evidence type="ECO:0000256" key="1">
    <source>
        <dbReference type="ARBA" id="ARBA00004273"/>
    </source>
</evidence>
<keyword evidence="12" id="KW-1133">Transmembrane helix</keyword>
<evidence type="ECO:0000256" key="8">
    <source>
        <dbReference type="PIRNR" id="PIRNR037736"/>
    </source>
</evidence>
<evidence type="ECO:0000256" key="6">
    <source>
        <dbReference type="ARBA" id="ARBA00023128"/>
    </source>
</evidence>
<keyword evidence="5 9" id="KW-0186">Copper</keyword>
<organism evidence="13 14">
    <name type="scientific">Dimargaris cristalligena</name>
    <dbReference type="NCBI Taxonomy" id="215637"/>
    <lineage>
        <taxon>Eukaryota</taxon>
        <taxon>Fungi</taxon>
        <taxon>Fungi incertae sedis</taxon>
        <taxon>Zoopagomycota</taxon>
        <taxon>Kickxellomycotina</taxon>
        <taxon>Dimargaritomycetes</taxon>
        <taxon>Dimargaritales</taxon>
        <taxon>Dimargaritaceae</taxon>
        <taxon>Dimargaris</taxon>
    </lineage>
</organism>
<keyword evidence="10" id="KW-1015">Disulfide bond</keyword>
<dbReference type="InterPro" id="IPR017276">
    <property type="entry name" value="Synth_of_cyt-c-oxidase_Sco1/2"/>
</dbReference>
<evidence type="ECO:0000256" key="5">
    <source>
        <dbReference type="ARBA" id="ARBA00023008"/>
    </source>
</evidence>
<dbReference type="PANTHER" id="PTHR12151:SF5">
    <property type="entry name" value="AT19154P"/>
    <property type="match status" value="1"/>
</dbReference>
<keyword evidence="3 9" id="KW-0479">Metal-binding</keyword>
<feature type="compositionally biased region" description="Basic and acidic residues" evidence="11">
    <location>
        <begin position="40"/>
        <end position="49"/>
    </location>
</feature>
<reference evidence="14" key="1">
    <citation type="journal article" date="2018" name="Nat. Microbiol.">
        <title>Leveraging single-cell genomics to expand the fungal tree of life.</title>
        <authorList>
            <person name="Ahrendt S.R."/>
            <person name="Quandt C.A."/>
            <person name="Ciobanu D."/>
            <person name="Clum A."/>
            <person name="Salamov A."/>
            <person name="Andreopoulos B."/>
            <person name="Cheng J.F."/>
            <person name="Woyke T."/>
            <person name="Pelin A."/>
            <person name="Henrissat B."/>
            <person name="Reynolds N.K."/>
            <person name="Benny G.L."/>
            <person name="Smith M.E."/>
            <person name="James T.Y."/>
            <person name="Grigoriev I.V."/>
        </authorList>
    </citation>
    <scope>NUCLEOTIDE SEQUENCE [LARGE SCALE GENOMIC DNA]</scope>
    <source>
        <strain evidence="14">RSA 468</strain>
    </source>
</reference>
<evidence type="ECO:0000256" key="12">
    <source>
        <dbReference type="SAM" id="Phobius"/>
    </source>
</evidence>
<evidence type="ECO:0000256" key="7">
    <source>
        <dbReference type="ARBA" id="ARBA00023136"/>
    </source>
</evidence>
<dbReference type="SUPFAM" id="SSF52833">
    <property type="entry name" value="Thioredoxin-like"/>
    <property type="match status" value="1"/>
</dbReference>
<evidence type="ECO:0000256" key="3">
    <source>
        <dbReference type="ARBA" id="ARBA00022723"/>
    </source>
</evidence>
<dbReference type="GO" id="GO:0005507">
    <property type="term" value="F:copper ion binding"/>
    <property type="evidence" value="ECO:0007669"/>
    <property type="project" value="InterPro"/>
</dbReference>
<evidence type="ECO:0000256" key="11">
    <source>
        <dbReference type="SAM" id="MobiDB-lite"/>
    </source>
</evidence>
<keyword evidence="14" id="KW-1185">Reference proteome</keyword>
<dbReference type="GO" id="GO:0006878">
    <property type="term" value="P:intracellular copper ion homeostasis"/>
    <property type="evidence" value="ECO:0007669"/>
    <property type="project" value="UniProtKB-UniRule"/>
</dbReference>
<dbReference type="PIRSF" id="PIRSF037736">
    <property type="entry name" value="SCO1"/>
    <property type="match status" value="1"/>
</dbReference>
<keyword evidence="7 12" id="KW-0472">Membrane</keyword>
<evidence type="ECO:0000256" key="9">
    <source>
        <dbReference type="PIRSR" id="PIRSR037736-1"/>
    </source>
</evidence>
<dbReference type="InterPro" id="IPR036249">
    <property type="entry name" value="Thioredoxin-like_sf"/>
</dbReference>
<dbReference type="GO" id="GO:0033617">
    <property type="term" value="P:mitochondrial respiratory chain complex IV assembly"/>
    <property type="evidence" value="ECO:0007669"/>
    <property type="project" value="TreeGrafter"/>
</dbReference>
<dbReference type="AlphaFoldDB" id="A0A4P9ZVN8"/>
<comment type="subcellular location">
    <subcellularLocation>
        <location evidence="1 8">Mitochondrion inner membrane</location>
    </subcellularLocation>
</comment>
<dbReference type="FunFam" id="3.40.30.10:FF:000013">
    <property type="entry name" value="Blast:Protein SCO1 homolog, mitochondrial"/>
    <property type="match status" value="1"/>
</dbReference>
<keyword evidence="12" id="KW-0812">Transmembrane</keyword>
<feature type="binding site" evidence="9">
    <location>
        <position position="226"/>
    </location>
    <ligand>
        <name>Cu cation</name>
        <dbReference type="ChEBI" id="CHEBI:23378"/>
    </ligand>
</feature>
<evidence type="ECO:0000256" key="4">
    <source>
        <dbReference type="ARBA" id="ARBA00022792"/>
    </source>
</evidence>
<dbReference type="CDD" id="cd02968">
    <property type="entry name" value="SCO"/>
    <property type="match status" value="1"/>
</dbReference>